<proteinExistence type="predicted"/>
<dbReference type="Proteomes" id="UP001153678">
    <property type="component" value="Unassembled WGS sequence"/>
</dbReference>
<dbReference type="EMBL" id="CAMKVN010004598">
    <property type="protein sequence ID" value="CAI2187369.1"/>
    <property type="molecule type" value="Genomic_DNA"/>
</dbReference>
<comment type="caution">
    <text evidence="1">The sequence shown here is derived from an EMBL/GenBank/DDBJ whole genome shotgun (WGS) entry which is preliminary data.</text>
</comment>
<keyword evidence="2" id="KW-1185">Reference proteome</keyword>
<name>A0A9W4T099_9GLOM</name>
<evidence type="ECO:0000313" key="1">
    <source>
        <dbReference type="EMBL" id="CAI2187369.1"/>
    </source>
</evidence>
<protein>
    <submittedName>
        <fullName evidence="1">14778_t:CDS:1</fullName>
    </submittedName>
</protein>
<evidence type="ECO:0000313" key="2">
    <source>
        <dbReference type="Proteomes" id="UP001153678"/>
    </source>
</evidence>
<dbReference type="AlphaFoldDB" id="A0A9W4T099"/>
<sequence length="105" mass="12263">MHSSSQYFAFHFEVSKNDLLPLTVYFSNSDNRTEVLSNLPNRFCSITIPPMQARIGDIMKKQTHRLYIHLLRAPWIPKSIEYSSPTDTQLFSLQERILQGSWCTQ</sequence>
<organism evidence="1 2">
    <name type="scientific">Funneliformis geosporum</name>
    <dbReference type="NCBI Taxonomy" id="1117311"/>
    <lineage>
        <taxon>Eukaryota</taxon>
        <taxon>Fungi</taxon>
        <taxon>Fungi incertae sedis</taxon>
        <taxon>Mucoromycota</taxon>
        <taxon>Glomeromycotina</taxon>
        <taxon>Glomeromycetes</taxon>
        <taxon>Glomerales</taxon>
        <taxon>Glomeraceae</taxon>
        <taxon>Funneliformis</taxon>
    </lineage>
</organism>
<reference evidence="1" key="1">
    <citation type="submission" date="2022-08" db="EMBL/GenBank/DDBJ databases">
        <authorList>
            <person name="Kallberg Y."/>
            <person name="Tangrot J."/>
            <person name="Rosling A."/>
        </authorList>
    </citation>
    <scope>NUCLEOTIDE SEQUENCE</scope>
    <source>
        <strain evidence="1">Wild A</strain>
    </source>
</reference>
<accession>A0A9W4T099</accession>
<gene>
    <name evidence="1" type="ORF">FWILDA_LOCUS13046</name>
</gene>